<dbReference type="STRING" id="1058.SAMN05421783_10920"/>
<feature type="compositionally biased region" description="Basic and acidic residues" evidence="1">
    <location>
        <begin position="88"/>
        <end position="110"/>
    </location>
</feature>
<evidence type="ECO:0000313" key="3">
    <source>
        <dbReference type="EMBL" id="SDW81492.1"/>
    </source>
</evidence>
<evidence type="ECO:0000313" key="4">
    <source>
        <dbReference type="Proteomes" id="UP000198816"/>
    </source>
</evidence>
<dbReference type="Gene3D" id="3.90.1570.10">
    <property type="entry name" value="tt1808, chain A"/>
    <property type="match status" value="1"/>
</dbReference>
<evidence type="ECO:0000259" key="2">
    <source>
        <dbReference type="Pfam" id="PF05685"/>
    </source>
</evidence>
<dbReference type="SUPFAM" id="SSF52980">
    <property type="entry name" value="Restriction endonuclease-like"/>
    <property type="match status" value="1"/>
</dbReference>
<gene>
    <name evidence="3" type="ORF">SAMN05421783_10920</name>
</gene>
<protein>
    <submittedName>
        <fullName evidence="3">Putative restriction endonuclease</fullName>
    </submittedName>
</protein>
<dbReference type="PANTHER" id="PTHR33352:SF3">
    <property type="entry name" value="SLR1612 PROTEIN"/>
    <property type="match status" value="1"/>
</dbReference>
<proteinExistence type="predicted"/>
<feature type="region of interest" description="Disordered" evidence="1">
    <location>
        <begin position="88"/>
        <end position="138"/>
    </location>
</feature>
<dbReference type="InterPro" id="IPR012296">
    <property type="entry name" value="Nuclease_put_TT1808"/>
</dbReference>
<dbReference type="AlphaFoldDB" id="A0A1H2WLJ0"/>
<keyword evidence="3" id="KW-0255">Endonuclease</keyword>
<name>A0A1H2WLJ0_THIRO</name>
<dbReference type="PANTHER" id="PTHR33352">
    <property type="entry name" value="SLR1095 PROTEIN"/>
    <property type="match status" value="1"/>
</dbReference>
<sequence>MLEITSKSTYSEDQGAKRGVYALLGVKEYWQYDPTGDYLEPRLQGLQLIERNYWPLPVQERSGSDLLMHSAVLGLDLRLEEGQLRFHDSATGEPLRSHAEAEFARQEAEQARQAAKQASQAAEQARQDAEARAEEELRQRRALEARLAELEQRLQHH</sequence>
<dbReference type="GO" id="GO:0004519">
    <property type="term" value="F:endonuclease activity"/>
    <property type="evidence" value="ECO:0007669"/>
    <property type="project" value="UniProtKB-KW"/>
</dbReference>
<reference evidence="4" key="1">
    <citation type="submission" date="2016-10" db="EMBL/GenBank/DDBJ databases">
        <authorList>
            <person name="Varghese N."/>
            <person name="Submissions S."/>
        </authorList>
    </citation>
    <scope>NUCLEOTIDE SEQUENCE [LARGE SCALE GENOMIC DNA]</scope>
    <source>
        <strain evidence="4">DSM 217</strain>
    </source>
</reference>
<dbReference type="InterPro" id="IPR008538">
    <property type="entry name" value="Uma2"/>
</dbReference>
<feature type="compositionally biased region" description="Basic and acidic residues" evidence="1">
    <location>
        <begin position="125"/>
        <end position="138"/>
    </location>
</feature>
<organism evidence="3 4">
    <name type="scientific">Thiocapsa roseopersicina</name>
    <dbReference type="NCBI Taxonomy" id="1058"/>
    <lineage>
        <taxon>Bacteria</taxon>
        <taxon>Pseudomonadati</taxon>
        <taxon>Pseudomonadota</taxon>
        <taxon>Gammaproteobacteria</taxon>
        <taxon>Chromatiales</taxon>
        <taxon>Chromatiaceae</taxon>
        <taxon>Thiocapsa</taxon>
    </lineage>
</organism>
<evidence type="ECO:0000256" key="1">
    <source>
        <dbReference type="SAM" id="MobiDB-lite"/>
    </source>
</evidence>
<dbReference type="CDD" id="cd06260">
    <property type="entry name" value="DUF820-like"/>
    <property type="match status" value="1"/>
</dbReference>
<dbReference type="InterPro" id="IPR011335">
    <property type="entry name" value="Restrct_endonuc-II-like"/>
</dbReference>
<keyword evidence="4" id="KW-1185">Reference proteome</keyword>
<dbReference type="Pfam" id="PF05685">
    <property type="entry name" value="Uma2"/>
    <property type="match status" value="1"/>
</dbReference>
<accession>A0A1H2WLJ0</accession>
<dbReference type="Proteomes" id="UP000198816">
    <property type="component" value="Unassembled WGS sequence"/>
</dbReference>
<dbReference type="EMBL" id="FNNZ01000009">
    <property type="protein sequence ID" value="SDW81492.1"/>
    <property type="molecule type" value="Genomic_DNA"/>
</dbReference>
<keyword evidence="3" id="KW-0378">Hydrolase</keyword>
<feature type="domain" description="Putative restriction endonuclease" evidence="2">
    <location>
        <begin position="2"/>
        <end position="61"/>
    </location>
</feature>
<keyword evidence="3" id="KW-0540">Nuclease</keyword>
<feature type="compositionally biased region" description="Low complexity" evidence="1">
    <location>
        <begin position="111"/>
        <end position="124"/>
    </location>
</feature>